<gene>
    <name evidence="1" type="ORF">EK403_09680</name>
</gene>
<dbReference type="InterPro" id="IPR010848">
    <property type="entry name" value="DUF1465"/>
</dbReference>
<accession>A0A4Q0MII7</accession>
<organism evidence="1 2">
    <name type="scientific">Hansschlegelia zhihuaiae</name>
    <dbReference type="NCBI Taxonomy" id="405005"/>
    <lineage>
        <taxon>Bacteria</taxon>
        <taxon>Pseudomonadati</taxon>
        <taxon>Pseudomonadota</taxon>
        <taxon>Alphaproteobacteria</taxon>
        <taxon>Hyphomicrobiales</taxon>
        <taxon>Methylopilaceae</taxon>
        <taxon>Hansschlegelia</taxon>
    </lineage>
</organism>
<dbReference type="OrthoDB" id="9799531at2"/>
<protein>
    <submittedName>
        <fullName evidence="1">DUF1465 family protein</fullName>
    </submittedName>
</protein>
<evidence type="ECO:0000313" key="2">
    <source>
        <dbReference type="Proteomes" id="UP000289708"/>
    </source>
</evidence>
<dbReference type="Pfam" id="PF07323">
    <property type="entry name" value="DUF1465"/>
    <property type="match status" value="1"/>
</dbReference>
<evidence type="ECO:0000313" key="1">
    <source>
        <dbReference type="EMBL" id="RXF73461.1"/>
    </source>
</evidence>
<dbReference type="RefSeq" id="WP_128777292.1">
    <property type="nucleotide sequence ID" value="NZ_RYFI01000008.1"/>
</dbReference>
<dbReference type="AlphaFoldDB" id="A0A4Q0MII7"/>
<dbReference type="EMBL" id="RYFI01000008">
    <property type="protein sequence ID" value="RXF73461.1"/>
    <property type="molecule type" value="Genomic_DNA"/>
</dbReference>
<proteinExistence type="predicted"/>
<comment type="caution">
    <text evidence="1">The sequence shown here is derived from an EMBL/GenBank/DDBJ whole genome shotgun (WGS) entry which is preliminary data.</text>
</comment>
<sequence length="175" mass="19522">MTIEDGRSDASLVTVSFGARLVESAGFTALFREGMALVEQTAAYLDGEGRTESRKLGRPESIAYATESMRLTTRLMQIASWLLVQRAVNEGEMSAEQAREEKRKVKLTSIASTLSAETFSRLPERLRDLVDRTARLQERVQVLDLQLDGRSAPEDMAGNPLEGQMELLRQAFGRR</sequence>
<reference evidence="1 2" key="1">
    <citation type="submission" date="2018-12" db="EMBL/GenBank/DDBJ databases">
        <title>bacterium Hansschlegelia zhihuaiae S113.</title>
        <authorList>
            <person name="He J."/>
        </authorList>
    </citation>
    <scope>NUCLEOTIDE SEQUENCE [LARGE SCALE GENOMIC DNA]</scope>
    <source>
        <strain evidence="1 2">S 113</strain>
    </source>
</reference>
<dbReference type="Proteomes" id="UP000289708">
    <property type="component" value="Unassembled WGS sequence"/>
</dbReference>
<name>A0A4Q0MII7_9HYPH</name>
<dbReference type="InterPro" id="IPR038301">
    <property type="entry name" value="AraC-like_sf"/>
</dbReference>
<keyword evidence="2" id="KW-1185">Reference proteome</keyword>
<dbReference type="Gene3D" id="1.10.8.930">
    <property type="entry name" value="Protein of unknown function DUF1465"/>
    <property type="match status" value="1"/>
</dbReference>